<evidence type="ECO:0000256" key="1">
    <source>
        <dbReference type="ARBA" id="ARBA00022801"/>
    </source>
</evidence>
<name>A0A0A1VXJ6_MICAE</name>
<dbReference type="Gene3D" id="1.50.10.10">
    <property type="match status" value="1"/>
</dbReference>
<accession>A0A0A1VXJ6</accession>
<dbReference type="PANTHER" id="PTHR36845:SF1">
    <property type="entry name" value="HYDROLASE, PUTATIVE (AFU_ORTHOLOGUE AFUA_7G05090)-RELATED"/>
    <property type="match status" value="1"/>
</dbReference>
<evidence type="ECO:0000256" key="2">
    <source>
        <dbReference type="ARBA" id="ARBA00038358"/>
    </source>
</evidence>
<evidence type="ECO:0000313" key="4">
    <source>
        <dbReference type="Proteomes" id="UP000030321"/>
    </source>
</evidence>
<sequence length="475" mass="53962">MQRRTLIILGTGAAIGAAAVRIIHRPESAAELRAKMLLAERIKLCLDLAKMKLATTIDYLDRYARRRILYPYLTHPEPSGFNFFNWLRRGNSPTPGTWKLEKANFWAAGAFAALLWKMADLESNHIDAGFWAAAAKKWSDPLKEASLKNKDIALNNVLVFAPWFQSGQGQEKQTALDITLQGARQLAQPFQDGKGSYHTDIGTFGWLRKADRTDQQEHWHVFMDHTVNIEQLLWPSLHNPDPKEAKDWQEKALSHIRTISRTFGANRRPGKTGTWQRGYFDQNVNSPTYTNFLFNEGKQGWRDDSTWSRGQAWFIYAATTAYIYTGDPEMLTIAKDAINYYLENLPDRWPGGQRRAGDFIPPWDFDYALQKNAATEKDSSAAAIAVAGMIRLLKALPSSDPSYGTYREAIDNILLNLTSFEYFPDATAPEMSLLRHGCYHHPAAIRPSQIYDTGLIWGDFFFINALAEYQDLPNT</sequence>
<dbReference type="Proteomes" id="UP000030321">
    <property type="component" value="Unassembled WGS sequence"/>
</dbReference>
<dbReference type="GO" id="GO:0000272">
    <property type="term" value="P:polysaccharide catabolic process"/>
    <property type="evidence" value="ECO:0007669"/>
    <property type="project" value="TreeGrafter"/>
</dbReference>
<dbReference type="InterPro" id="IPR012341">
    <property type="entry name" value="6hp_glycosidase-like_sf"/>
</dbReference>
<dbReference type="SUPFAM" id="SSF48208">
    <property type="entry name" value="Six-hairpin glycosidases"/>
    <property type="match status" value="1"/>
</dbReference>
<organism evidence="3 4">
    <name type="scientific">Microcystis aeruginosa NIES-44</name>
    <dbReference type="NCBI Taxonomy" id="449439"/>
    <lineage>
        <taxon>Bacteria</taxon>
        <taxon>Bacillati</taxon>
        <taxon>Cyanobacteriota</taxon>
        <taxon>Cyanophyceae</taxon>
        <taxon>Oscillatoriophycideae</taxon>
        <taxon>Chroococcales</taxon>
        <taxon>Microcystaceae</taxon>
        <taxon>Microcystis</taxon>
    </lineage>
</organism>
<dbReference type="PANTHER" id="PTHR36845">
    <property type="entry name" value="HYDROLASE, PUTATIVE (AFU_ORTHOLOGUE AFUA_7G05090)-RELATED"/>
    <property type="match status" value="1"/>
</dbReference>
<keyword evidence="1 3" id="KW-0378">Hydrolase</keyword>
<comment type="caution">
    <text evidence="3">The sequence shown here is derived from an EMBL/GenBank/DDBJ whole genome shotgun (WGS) entry which is preliminary data.</text>
</comment>
<evidence type="ECO:0000313" key="3">
    <source>
        <dbReference type="EMBL" id="GAL94440.1"/>
    </source>
</evidence>
<dbReference type="GO" id="GO:0052757">
    <property type="term" value="F:chondroitin hydrolase activity"/>
    <property type="evidence" value="ECO:0007669"/>
    <property type="project" value="TreeGrafter"/>
</dbReference>
<gene>
    <name evidence="3" type="ORF">N44_03020</name>
</gene>
<proteinExistence type="inferred from homology"/>
<dbReference type="RefSeq" id="WP_045360500.1">
    <property type="nucleotide sequence ID" value="NZ_BBPA01000054.1"/>
</dbReference>
<dbReference type="InterPro" id="IPR052369">
    <property type="entry name" value="UG_Glycosaminoglycan_Hydrolase"/>
</dbReference>
<dbReference type="EMBL" id="BBPA01000054">
    <property type="protein sequence ID" value="GAL94440.1"/>
    <property type="molecule type" value="Genomic_DNA"/>
</dbReference>
<comment type="similarity">
    <text evidence="2">Belongs to the glycosyl hydrolase 88 family.</text>
</comment>
<dbReference type="AlphaFoldDB" id="A0A0A1VXJ6"/>
<reference evidence="4" key="1">
    <citation type="journal article" date="2015" name="Genome">
        <title>Whole Genome Sequence of the Non-Microcystin-Producing Microcystis aeruginosa Strain NIES-44.</title>
        <authorList>
            <person name="Okano K."/>
            <person name="Miyata N."/>
            <person name="Ozaki Y."/>
        </authorList>
    </citation>
    <scope>NUCLEOTIDE SEQUENCE [LARGE SCALE GENOMIC DNA]</scope>
    <source>
        <strain evidence="4">NIES-44</strain>
    </source>
</reference>
<dbReference type="InterPro" id="IPR008928">
    <property type="entry name" value="6-hairpin_glycosidase_sf"/>
</dbReference>
<protein>
    <submittedName>
        <fullName evidence="3">Unsaturated glucuronyl hydrolase</fullName>
    </submittedName>
</protein>